<protein>
    <submittedName>
        <fullName evidence="2">Uncharacterized protein</fullName>
    </submittedName>
</protein>
<comment type="caution">
    <text evidence="2">The sequence shown here is derived from an EMBL/GenBank/DDBJ whole genome shotgun (WGS) entry which is preliminary data.</text>
</comment>
<dbReference type="Proteomes" id="UP001596156">
    <property type="component" value="Unassembled WGS sequence"/>
</dbReference>
<dbReference type="EMBL" id="JBHSKL010000044">
    <property type="protein sequence ID" value="MFC5228665.1"/>
    <property type="molecule type" value="Genomic_DNA"/>
</dbReference>
<evidence type="ECO:0000313" key="2">
    <source>
        <dbReference type="EMBL" id="MFC5228665.1"/>
    </source>
</evidence>
<gene>
    <name evidence="2" type="ORF">ACFPN6_29670</name>
</gene>
<keyword evidence="3" id="KW-1185">Reference proteome</keyword>
<name>A0ABW0DDW1_STRFI</name>
<organism evidence="2 3">
    <name type="scientific">Streptomyces fimbriatus</name>
    <dbReference type="NCBI Taxonomy" id="68197"/>
    <lineage>
        <taxon>Bacteria</taxon>
        <taxon>Bacillati</taxon>
        <taxon>Actinomycetota</taxon>
        <taxon>Actinomycetes</taxon>
        <taxon>Kitasatosporales</taxon>
        <taxon>Streptomycetaceae</taxon>
        <taxon>Streptomyces</taxon>
    </lineage>
</organism>
<reference evidence="3" key="1">
    <citation type="journal article" date="2019" name="Int. J. Syst. Evol. Microbiol.">
        <title>The Global Catalogue of Microorganisms (GCM) 10K type strain sequencing project: providing services to taxonomists for standard genome sequencing and annotation.</title>
        <authorList>
            <consortium name="The Broad Institute Genomics Platform"/>
            <consortium name="The Broad Institute Genome Sequencing Center for Infectious Disease"/>
            <person name="Wu L."/>
            <person name="Ma J."/>
        </authorList>
    </citation>
    <scope>NUCLEOTIDE SEQUENCE [LARGE SCALE GENOMIC DNA]</scope>
    <source>
        <strain evidence="3">CCM 8479</strain>
    </source>
</reference>
<sequence length="149" mass="15256">PRSWWLISFLVGVSMALILLPFGTLPMLGGLAGGTAVAAVVASAYQNFIRTHRCLAGPGGVRGGAGREQPEAAPSRFAEATTWTTGRPGVGAAGFHARHGAGSARRGRPTAGATARTDVGVRRPPFPGGRGVRTGPGPVCRSGYARGRR</sequence>
<feature type="compositionally biased region" description="Low complexity" evidence="1">
    <location>
        <begin position="100"/>
        <end position="117"/>
    </location>
</feature>
<proteinExistence type="predicted"/>
<evidence type="ECO:0000313" key="3">
    <source>
        <dbReference type="Proteomes" id="UP001596156"/>
    </source>
</evidence>
<evidence type="ECO:0000256" key="1">
    <source>
        <dbReference type="SAM" id="MobiDB-lite"/>
    </source>
</evidence>
<feature type="non-terminal residue" evidence="2">
    <location>
        <position position="1"/>
    </location>
</feature>
<feature type="region of interest" description="Disordered" evidence="1">
    <location>
        <begin position="83"/>
        <end position="149"/>
    </location>
</feature>
<accession>A0ABW0DDW1</accession>